<reference evidence="1" key="1">
    <citation type="submission" date="2024-10" db="EMBL/GenBank/DDBJ databases">
        <title>Genetic diversity among independent isolates of the Dolichocephalovirinae subfamily.</title>
        <authorList>
            <person name="Ely B."/>
            <person name="Thomas Q."/>
            <person name="Mohammadi T."/>
        </authorList>
    </citation>
    <scope>NUCLEOTIDE SEQUENCE</scope>
</reference>
<name>A0AB74UGH8_9VIRU</name>
<evidence type="ECO:0000313" key="1">
    <source>
        <dbReference type="EMBL" id="XHV10544.1"/>
    </source>
</evidence>
<dbReference type="EMBL" id="PQ287320">
    <property type="protein sequence ID" value="XHV10544.1"/>
    <property type="molecule type" value="Genomic_DNA"/>
</dbReference>
<organism evidence="1">
    <name type="scientific">Caulobacter phage BL57</name>
    <dbReference type="NCBI Taxonomy" id="3348355"/>
    <lineage>
        <taxon>Viruses</taxon>
    </lineage>
</organism>
<protein>
    <recommendedName>
        <fullName evidence="2">Tail fiber protein</fullName>
    </recommendedName>
</protein>
<evidence type="ECO:0008006" key="2">
    <source>
        <dbReference type="Google" id="ProtNLM"/>
    </source>
</evidence>
<accession>A0AB74UGH8</accession>
<sequence length="168" mass="17586">MATLEVRIRDLTTRIATEFKTVRTELQSHDGDLSTLKTTAKANLVAAINELYDYSHALVDDTALGTSTTKTWSAAKIAAQIQAAKDSLTNGAGAALDTLKELADAIGNDSNFAATVTAALGNRVRFDAAQTLTAPQALQARTNIGAQAASEIGNPDTDFVALFTTGLT</sequence>
<proteinExistence type="predicted"/>
<gene>
    <name evidence="1" type="ORF">BL57_072</name>
</gene>